<dbReference type="GO" id="GO:0051213">
    <property type="term" value="F:dioxygenase activity"/>
    <property type="evidence" value="ECO:0007669"/>
    <property type="project" value="UniProtKB-KW"/>
</dbReference>
<dbReference type="PANTHER" id="PTHR36503:SF2">
    <property type="entry name" value="BLR2408 PROTEIN"/>
    <property type="match status" value="1"/>
</dbReference>
<gene>
    <name evidence="2" type="ORF">SOCE26_011070</name>
</gene>
<dbReference type="Proteomes" id="UP000238348">
    <property type="component" value="Chromosome"/>
</dbReference>
<dbReference type="PROSITE" id="PS51819">
    <property type="entry name" value="VOC"/>
    <property type="match status" value="1"/>
</dbReference>
<feature type="domain" description="VOC" evidence="1">
    <location>
        <begin position="7"/>
        <end position="131"/>
    </location>
</feature>
<proteinExistence type="predicted"/>
<sequence>MATSNARKIFVNLSVRDLKKSVEFFSKLGFEFNPQFTDDKATCMIISEEAYVMLLVEPFFKTFMKNEICNTSTHTEALIALSCGSRAEVDEMVNKAIAAGGRHAVDPQDHGFMYSWSFYDLDGHHWEVLWMDPSAVQPQ</sequence>
<dbReference type="PANTHER" id="PTHR36503">
    <property type="entry name" value="BLR2520 PROTEIN"/>
    <property type="match status" value="1"/>
</dbReference>
<keyword evidence="2" id="KW-0560">Oxidoreductase</keyword>
<reference evidence="2 3" key="1">
    <citation type="submission" date="2015-09" db="EMBL/GenBank/DDBJ databases">
        <title>Sorangium comparison.</title>
        <authorList>
            <person name="Zaburannyi N."/>
            <person name="Bunk B."/>
            <person name="Overmann J."/>
            <person name="Mueller R."/>
        </authorList>
    </citation>
    <scope>NUCLEOTIDE SEQUENCE [LARGE SCALE GENOMIC DNA]</scope>
    <source>
        <strain evidence="2 3">So ce26</strain>
    </source>
</reference>
<evidence type="ECO:0000259" key="1">
    <source>
        <dbReference type="PROSITE" id="PS51819"/>
    </source>
</evidence>
<keyword evidence="2" id="KW-0223">Dioxygenase</keyword>
<dbReference type="RefSeq" id="WP_104977637.1">
    <property type="nucleotide sequence ID" value="NZ_CP012673.1"/>
</dbReference>
<dbReference type="InterPro" id="IPR004360">
    <property type="entry name" value="Glyas_Fos-R_dOase_dom"/>
</dbReference>
<dbReference type="InterPro" id="IPR029068">
    <property type="entry name" value="Glyas_Bleomycin-R_OHBP_Dase"/>
</dbReference>
<dbReference type="Pfam" id="PF00903">
    <property type="entry name" value="Glyoxalase"/>
    <property type="match status" value="1"/>
</dbReference>
<dbReference type="OrthoDB" id="4265398at2"/>
<organism evidence="2 3">
    <name type="scientific">Sorangium cellulosum</name>
    <name type="common">Polyangium cellulosum</name>
    <dbReference type="NCBI Taxonomy" id="56"/>
    <lineage>
        <taxon>Bacteria</taxon>
        <taxon>Pseudomonadati</taxon>
        <taxon>Myxococcota</taxon>
        <taxon>Polyangia</taxon>
        <taxon>Polyangiales</taxon>
        <taxon>Polyangiaceae</taxon>
        <taxon>Sorangium</taxon>
    </lineage>
</organism>
<protein>
    <submittedName>
        <fullName evidence="2">Extradiol dioxygenase</fullName>
    </submittedName>
</protein>
<accession>A0A2L0EKA2</accession>
<dbReference type="SUPFAM" id="SSF54593">
    <property type="entry name" value="Glyoxalase/Bleomycin resistance protein/Dihydroxybiphenyl dioxygenase"/>
    <property type="match status" value="1"/>
</dbReference>
<evidence type="ECO:0000313" key="3">
    <source>
        <dbReference type="Proteomes" id="UP000238348"/>
    </source>
</evidence>
<dbReference type="Gene3D" id="3.10.180.10">
    <property type="entry name" value="2,3-Dihydroxybiphenyl 1,2-Dioxygenase, domain 1"/>
    <property type="match status" value="1"/>
</dbReference>
<dbReference type="InterPro" id="IPR037523">
    <property type="entry name" value="VOC_core"/>
</dbReference>
<dbReference type="EMBL" id="CP012673">
    <property type="protein sequence ID" value="AUX39712.1"/>
    <property type="molecule type" value="Genomic_DNA"/>
</dbReference>
<dbReference type="AlphaFoldDB" id="A0A2L0EKA2"/>
<evidence type="ECO:0000313" key="2">
    <source>
        <dbReference type="EMBL" id="AUX39712.1"/>
    </source>
</evidence>
<name>A0A2L0EKA2_SORCE</name>